<evidence type="ECO:0000313" key="2">
    <source>
        <dbReference type="Proteomes" id="UP001592528"/>
    </source>
</evidence>
<dbReference type="EMBL" id="JBHEZZ010000005">
    <property type="protein sequence ID" value="MFC1401989.1"/>
    <property type="molecule type" value="Genomic_DNA"/>
</dbReference>
<dbReference type="Proteomes" id="UP001592528">
    <property type="component" value="Unassembled WGS sequence"/>
</dbReference>
<proteinExistence type="predicted"/>
<dbReference type="RefSeq" id="WP_030262553.1">
    <property type="nucleotide sequence ID" value="NZ_JBHEZZ010000005.1"/>
</dbReference>
<protein>
    <submittedName>
        <fullName evidence="1">Uncharacterized protein</fullName>
    </submittedName>
</protein>
<organism evidence="1 2">
    <name type="scientific">Streptacidiphilus cavernicola</name>
    <dbReference type="NCBI Taxonomy" id="3342716"/>
    <lineage>
        <taxon>Bacteria</taxon>
        <taxon>Bacillati</taxon>
        <taxon>Actinomycetota</taxon>
        <taxon>Actinomycetes</taxon>
        <taxon>Kitasatosporales</taxon>
        <taxon>Streptomycetaceae</taxon>
        <taxon>Streptacidiphilus</taxon>
    </lineage>
</organism>
<sequence length="122" mass="12867">MKTDIGTARHFLPPNTPSEVCHAFNRSALTATIAARAVALGLTADLSDIQMAGLAQLVRDTKRSRPLSAETRAAVRAALRPALSSQDDPDQVAAAVFSSLPGTPLRVRDTGGREYFLVAVPA</sequence>
<gene>
    <name evidence="1" type="ORF">ACEZDJ_11905</name>
</gene>
<evidence type="ECO:0000313" key="1">
    <source>
        <dbReference type="EMBL" id="MFC1401989.1"/>
    </source>
</evidence>
<name>A0ABV6UKL2_9ACTN</name>
<comment type="caution">
    <text evidence="1">The sequence shown here is derived from an EMBL/GenBank/DDBJ whole genome shotgun (WGS) entry which is preliminary data.</text>
</comment>
<reference evidence="1 2" key="1">
    <citation type="submission" date="2024-09" db="EMBL/GenBank/DDBJ databases">
        <authorList>
            <person name="Lee S.D."/>
        </authorList>
    </citation>
    <scope>NUCLEOTIDE SEQUENCE [LARGE SCALE GENOMIC DNA]</scope>
    <source>
        <strain evidence="1 2">N1-5</strain>
    </source>
</reference>
<accession>A0ABV6UKL2</accession>
<keyword evidence="2" id="KW-1185">Reference proteome</keyword>